<sequence length="398" mass="44056">MATSFIIISILIAGAYANHIETFIHNQANRVFQKGSTAVYFPFKDGSITADRDRFVIQLDQVLQFEGTPKGQPTVMSVAKLHSKSWNTIVEQILIFDKHLRPKSCLSDGDIDKDLSGMTAESAKVAVDTLSSLIGLLGGKDKNVDLAVHHLAILLTSFATNPEKFLEMTDFPEDVPVATSVIPISVLVMETRQYISSHSAFYQQQFGNFFSDADVPITNRIMVKDLTKRNLQQEILREPDLYTLGFVLPPQGLVHFLCIRLVNTCRFKWGMSSHAAVNLVAYLSWYCEECEKCHKSDPNLATAPYRLKQNPSPSWHPAAPLPRSPSFVGQPLPLPVNAPVKLQSSPSSSNLHVKVPRSPRSPGSSQLSTKRSCPDTTHTYESFDDLVGNSPTDTVTVD</sequence>
<proteinExistence type="predicted"/>
<protein>
    <submittedName>
        <fullName evidence="3">Uncharacterized protein</fullName>
    </submittedName>
</protein>
<name>A0A0H5R949_9EUKA</name>
<feature type="signal peptide" evidence="2">
    <location>
        <begin position="1"/>
        <end position="17"/>
    </location>
</feature>
<dbReference type="AlphaFoldDB" id="A0A0H5R949"/>
<evidence type="ECO:0000256" key="2">
    <source>
        <dbReference type="SAM" id="SignalP"/>
    </source>
</evidence>
<evidence type="ECO:0000256" key="1">
    <source>
        <dbReference type="SAM" id="MobiDB-lite"/>
    </source>
</evidence>
<feature type="region of interest" description="Disordered" evidence="1">
    <location>
        <begin position="338"/>
        <end position="398"/>
    </location>
</feature>
<feature type="compositionally biased region" description="Polar residues" evidence="1">
    <location>
        <begin position="361"/>
        <end position="380"/>
    </location>
</feature>
<dbReference type="EMBL" id="HACM01010211">
    <property type="protein sequence ID" value="CRZ10653.1"/>
    <property type="molecule type" value="Transcribed_RNA"/>
</dbReference>
<feature type="compositionally biased region" description="Polar residues" evidence="1">
    <location>
        <begin position="342"/>
        <end position="351"/>
    </location>
</feature>
<evidence type="ECO:0000313" key="3">
    <source>
        <dbReference type="EMBL" id="CRZ10653.1"/>
    </source>
</evidence>
<keyword evidence="2" id="KW-0732">Signal</keyword>
<feature type="chain" id="PRO_5005223196" evidence="2">
    <location>
        <begin position="18"/>
        <end position="398"/>
    </location>
</feature>
<accession>A0A0H5R949</accession>
<reference evidence="3" key="1">
    <citation type="submission" date="2015-04" db="EMBL/GenBank/DDBJ databases">
        <title>The genome sequence of the plant pathogenic Rhizarian Plasmodiophora brassicae reveals insights in its biotrophic life cycle and the origin of chitin synthesis.</title>
        <authorList>
            <person name="Schwelm A."/>
            <person name="Fogelqvist J."/>
            <person name="Knaust A."/>
            <person name="Julke S."/>
            <person name="Lilja T."/>
            <person name="Dhandapani V."/>
            <person name="Bonilla-Rosso G."/>
            <person name="Karlsson M."/>
            <person name="Shevchenko A."/>
            <person name="Choi S.R."/>
            <person name="Kim H.G."/>
            <person name="Park J.Y."/>
            <person name="Lim Y.P."/>
            <person name="Ludwig-Muller J."/>
            <person name="Dixelius C."/>
        </authorList>
    </citation>
    <scope>NUCLEOTIDE SEQUENCE</scope>
    <source>
        <tissue evidence="3">Potato root galls</tissue>
    </source>
</reference>
<organism evidence="3">
    <name type="scientific">Spongospora subterranea</name>
    <dbReference type="NCBI Taxonomy" id="70186"/>
    <lineage>
        <taxon>Eukaryota</taxon>
        <taxon>Sar</taxon>
        <taxon>Rhizaria</taxon>
        <taxon>Endomyxa</taxon>
        <taxon>Phytomyxea</taxon>
        <taxon>Plasmodiophorida</taxon>
        <taxon>Plasmodiophoridae</taxon>
        <taxon>Spongospora</taxon>
    </lineage>
</organism>
<feature type="compositionally biased region" description="Polar residues" evidence="1">
    <location>
        <begin position="389"/>
        <end position="398"/>
    </location>
</feature>